<dbReference type="Pfam" id="PF04006">
    <property type="entry name" value="Mpp10"/>
    <property type="match status" value="1"/>
</dbReference>
<keyword evidence="2" id="KW-0690">Ribosome biogenesis</keyword>
<dbReference type="GO" id="GO:0006364">
    <property type="term" value="P:rRNA processing"/>
    <property type="evidence" value="ECO:0007669"/>
    <property type="project" value="UniProtKB-KW"/>
</dbReference>
<evidence type="ECO:0000256" key="6">
    <source>
        <dbReference type="ARBA" id="ARBA00029455"/>
    </source>
</evidence>
<dbReference type="OrthoDB" id="445326at2759"/>
<dbReference type="PANTHER" id="PTHR17039">
    <property type="entry name" value="U3 SMALL NUCLEOLAR RIBONUCLEOPROTEIN PROTEIN MPP10"/>
    <property type="match status" value="1"/>
</dbReference>
<dbReference type="InterPro" id="IPR012173">
    <property type="entry name" value="Mpp10"/>
</dbReference>
<dbReference type="EMBL" id="AUSU01001963">
    <property type="protein sequence ID" value="EPS69793.1"/>
    <property type="molecule type" value="Genomic_DNA"/>
</dbReference>
<dbReference type="GO" id="GO:0034457">
    <property type="term" value="C:Mpp10 complex"/>
    <property type="evidence" value="ECO:0007669"/>
    <property type="project" value="InterPro"/>
</dbReference>
<dbReference type="GO" id="GO:0032040">
    <property type="term" value="C:small-subunit processome"/>
    <property type="evidence" value="ECO:0007669"/>
    <property type="project" value="TreeGrafter"/>
</dbReference>
<feature type="compositionally biased region" description="Basic and acidic residues" evidence="7">
    <location>
        <begin position="62"/>
        <end position="72"/>
    </location>
</feature>
<evidence type="ECO:0000256" key="2">
    <source>
        <dbReference type="ARBA" id="ARBA00022517"/>
    </source>
</evidence>
<name>S8E274_9LAMI</name>
<dbReference type="PANTHER" id="PTHR17039:SF0">
    <property type="entry name" value="U3 SMALL NUCLEOLAR RIBONUCLEOPROTEIN PROTEIN MPP10"/>
    <property type="match status" value="1"/>
</dbReference>
<keyword evidence="5" id="KW-0687">Ribonucleoprotein</keyword>
<comment type="subcellular location">
    <subcellularLocation>
        <location evidence="1">Nucleus</location>
        <location evidence="1">Nucleolus</location>
    </subcellularLocation>
</comment>
<keyword evidence="3" id="KW-0698">rRNA processing</keyword>
<evidence type="ECO:0000313" key="8">
    <source>
        <dbReference type="EMBL" id="EPS69793.1"/>
    </source>
</evidence>
<evidence type="ECO:0000256" key="1">
    <source>
        <dbReference type="ARBA" id="ARBA00004604"/>
    </source>
</evidence>
<proteinExistence type="inferred from homology"/>
<keyword evidence="4" id="KW-0539">Nucleus</keyword>
<feature type="region of interest" description="Disordered" evidence="7">
    <location>
        <begin position="43"/>
        <end position="79"/>
    </location>
</feature>
<evidence type="ECO:0000256" key="3">
    <source>
        <dbReference type="ARBA" id="ARBA00022552"/>
    </source>
</evidence>
<keyword evidence="9" id="KW-1185">Reference proteome</keyword>
<protein>
    <submittedName>
        <fullName evidence="8">Uncharacterized protein</fullName>
    </submittedName>
</protein>
<evidence type="ECO:0000256" key="4">
    <source>
        <dbReference type="ARBA" id="ARBA00023242"/>
    </source>
</evidence>
<gene>
    <name evidence="8" type="ORF">M569_04971</name>
</gene>
<comment type="caution">
    <text evidence="8">The sequence shown here is derived from an EMBL/GenBank/DDBJ whole genome shotgun (WGS) entry which is preliminary data.</text>
</comment>
<evidence type="ECO:0000256" key="5">
    <source>
        <dbReference type="ARBA" id="ARBA00023274"/>
    </source>
</evidence>
<dbReference type="Proteomes" id="UP000015453">
    <property type="component" value="Unassembled WGS sequence"/>
</dbReference>
<organism evidence="8 9">
    <name type="scientific">Genlisea aurea</name>
    <dbReference type="NCBI Taxonomy" id="192259"/>
    <lineage>
        <taxon>Eukaryota</taxon>
        <taxon>Viridiplantae</taxon>
        <taxon>Streptophyta</taxon>
        <taxon>Embryophyta</taxon>
        <taxon>Tracheophyta</taxon>
        <taxon>Spermatophyta</taxon>
        <taxon>Magnoliopsida</taxon>
        <taxon>eudicotyledons</taxon>
        <taxon>Gunneridae</taxon>
        <taxon>Pentapetalae</taxon>
        <taxon>asterids</taxon>
        <taxon>lamiids</taxon>
        <taxon>Lamiales</taxon>
        <taxon>Lentibulariaceae</taxon>
        <taxon>Genlisea</taxon>
    </lineage>
</organism>
<sequence length="79" mass="8586">MSIQTNVPALAMEEVAPVAVSDAAMLAPEEVFAGRGDVKEEVELTKGDRKRRRAKKKRKLRRVEAAKKKPVERGGGGGE</sequence>
<accession>S8E274</accession>
<comment type="similarity">
    <text evidence="6">Belongs to the MPP10 family.</text>
</comment>
<reference evidence="8 9" key="1">
    <citation type="journal article" date="2013" name="BMC Genomics">
        <title>The miniature genome of a carnivorous plant Genlisea aurea contains a low number of genes and short non-coding sequences.</title>
        <authorList>
            <person name="Leushkin E.V."/>
            <person name="Sutormin R.A."/>
            <person name="Nabieva E.R."/>
            <person name="Penin A.A."/>
            <person name="Kondrashov A.S."/>
            <person name="Logacheva M.D."/>
        </authorList>
    </citation>
    <scope>NUCLEOTIDE SEQUENCE [LARGE SCALE GENOMIC DNA]</scope>
</reference>
<evidence type="ECO:0000313" key="9">
    <source>
        <dbReference type="Proteomes" id="UP000015453"/>
    </source>
</evidence>
<dbReference type="GO" id="GO:0005732">
    <property type="term" value="C:sno(s)RNA-containing ribonucleoprotein complex"/>
    <property type="evidence" value="ECO:0007669"/>
    <property type="project" value="InterPro"/>
</dbReference>
<feature type="compositionally biased region" description="Basic residues" evidence="7">
    <location>
        <begin position="48"/>
        <end position="61"/>
    </location>
</feature>
<dbReference type="AlphaFoldDB" id="S8E274"/>
<evidence type="ECO:0000256" key="7">
    <source>
        <dbReference type="SAM" id="MobiDB-lite"/>
    </source>
</evidence>